<gene>
    <name evidence="2" type="ORF">ACFFUT_01530</name>
</gene>
<evidence type="ECO:0000313" key="2">
    <source>
        <dbReference type="EMBL" id="MFB9230464.1"/>
    </source>
</evidence>
<feature type="compositionally biased region" description="Basic residues" evidence="1">
    <location>
        <begin position="42"/>
        <end position="51"/>
    </location>
</feature>
<sequence length="64" mass="7061">MADSELVCRKLGETRVLFKAETAGPDKQLVISVNPSLPLRKQQARPRPPRGRAHDLARGKIMVG</sequence>
<dbReference type="Proteomes" id="UP001589683">
    <property type="component" value="Unassembled WGS sequence"/>
</dbReference>
<comment type="caution">
    <text evidence="2">The sequence shown here is derived from an EMBL/GenBank/DDBJ whole genome shotgun (WGS) entry which is preliminary data.</text>
</comment>
<evidence type="ECO:0000256" key="1">
    <source>
        <dbReference type="SAM" id="MobiDB-lite"/>
    </source>
</evidence>
<organism evidence="2 3">
    <name type="scientific">Pseudohalocynthiibacter aestuariivivens</name>
    <dbReference type="NCBI Taxonomy" id="1591409"/>
    <lineage>
        <taxon>Bacteria</taxon>
        <taxon>Pseudomonadati</taxon>
        <taxon>Pseudomonadota</taxon>
        <taxon>Alphaproteobacteria</taxon>
        <taxon>Rhodobacterales</taxon>
        <taxon>Paracoccaceae</taxon>
        <taxon>Pseudohalocynthiibacter</taxon>
    </lineage>
</organism>
<evidence type="ECO:0000313" key="3">
    <source>
        <dbReference type="Proteomes" id="UP001589683"/>
    </source>
</evidence>
<dbReference type="RefSeq" id="WP_213887634.1">
    <property type="nucleotide sequence ID" value="NZ_JAGFNU010000001.1"/>
</dbReference>
<feature type="region of interest" description="Disordered" evidence="1">
    <location>
        <begin position="38"/>
        <end position="64"/>
    </location>
</feature>
<protein>
    <submittedName>
        <fullName evidence="2">Uncharacterized protein</fullName>
    </submittedName>
</protein>
<name>A0ABV5JAI1_9RHOB</name>
<reference evidence="2 3" key="1">
    <citation type="submission" date="2024-09" db="EMBL/GenBank/DDBJ databases">
        <authorList>
            <person name="Sun Q."/>
            <person name="Mori K."/>
        </authorList>
    </citation>
    <scope>NUCLEOTIDE SEQUENCE [LARGE SCALE GENOMIC DNA]</scope>
    <source>
        <strain evidence="2 3">CECT 8726</strain>
    </source>
</reference>
<accession>A0ABV5JAI1</accession>
<proteinExistence type="predicted"/>
<dbReference type="EMBL" id="JBHMEA010000007">
    <property type="protein sequence ID" value="MFB9230464.1"/>
    <property type="molecule type" value="Genomic_DNA"/>
</dbReference>
<keyword evidence="3" id="KW-1185">Reference proteome</keyword>